<protein>
    <submittedName>
        <fullName evidence="1">Uncharacterized protein, isoform A</fullName>
    </submittedName>
</protein>
<name>B4M962_DROVI</name>
<dbReference type="AlphaFoldDB" id="B4M962"/>
<organism evidence="1 2">
    <name type="scientific">Drosophila virilis</name>
    <name type="common">Fruit fly</name>
    <dbReference type="NCBI Taxonomy" id="7244"/>
    <lineage>
        <taxon>Eukaryota</taxon>
        <taxon>Metazoa</taxon>
        <taxon>Ecdysozoa</taxon>
        <taxon>Arthropoda</taxon>
        <taxon>Hexapoda</taxon>
        <taxon>Insecta</taxon>
        <taxon>Pterygota</taxon>
        <taxon>Neoptera</taxon>
        <taxon>Endopterygota</taxon>
        <taxon>Diptera</taxon>
        <taxon>Brachycera</taxon>
        <taxon>Muscomorpha</taxon>
        <taxon>Ephydroidea</taxon>
        <taxon>Drosophilidae</taxon>
        <taxon>Drosophila</taxon>
    </lineage>
</organism>
<dbReference type="eggNOG" id="ENOG502TEGS">
    <property type="taxonomic scope" value="Eukaryota"/>
</dbReference>
<dbReference type="FunCoup" id="B4M962">
    <property type="interactions" value="4"/>
</dbReference>
<dbReference type="HOGENOM" id="CLU_1200942_0_0_1"/>
<dbReference type="InterPro" id="IPR032675">
    <property type="entry name" value="LRR_dom_sf"/>
</dbReference>
<dbReference type="InParanoid" id="B4M962"/>
<dbReference type="SUPFAM" id="SSF52047">
    <property type="entry name" value="RNI-like"/>
    <property type="match status" value="1"/>
</dbReference>
<evidence type="ECO:0000313" key="2">
    <source>
        <dbReference type="Proteomes" id="UP000008792"/>
    </source>
</evidence>
<dbReference type="OrthoDB" id="549243at2759"/>
<dbReference type="Gene3D" id="3.80.10.10">
    <property type="entry name" value="Ribonuclease Inhibitor"/>
    <property type="match status" value="1"/>
</dbReference>
<sequence>MAVSAARECRSAATMEAYGTSLLILNDDCLDNIFQYLALEQLIPLFGKVHSVIDAAIDRQLHRFRHFEFSMRFPPQYDANQLLALGRHLQSININVGYSVRSDSVLALLHPLCAGAAEAARLRALKIQHANIASDYLKVISLVAPFLLELDLSRCDVAEPSQLTLLLRSATKLRTLSLSNRDAAGLEQSLLGRMQLLKVNWLVGTELFDVASVNQRYPFLSIVVYQSNHVDVYGPPVARNIGYFH</sequence>
<reference evidence="1 2" key="1">
    <citation type="journal article" date="2007" name="Nature">
        <title>Evolution of genes and genomes on the Drosophila phylogeny.</title>
        <authorList>
            <consortium name="Drosophila 12 Genomes Consortium"/>
            <person name="Clark A.G."/>
            <person name="Eisen M.B."/>
            <person name="Smith D.R."/>
            <person name="Bergman C.M."/>
            <person name="Oliver B."/>
            <person name="Markow T.A."/>
            <person name="Kaufman T.C."/>
            <person name="Kellis M."/>
            <person name="Gelbart W."/>
            <person name="Iyer V.N."/>
            <person name="Pollard D.A."/>
            <person name="Sackton T.B."/>
            <person name="Larracuente A.M."/>
            <person name="Singh N.D."/>
            <person name="Abad J.P."/>
            <person name="Abt D.N."/>
            <person name="Adryan B."/>
            <person name="Aguade M."/>
            <person name="Akashi H."/>
            <person name="Anderson W.W."/>
            <person name="Aquadro C.F."/>
            <person name="Ardell D.H."/>
            <person name="Arguello R."/>
            <person name="Artieri C.G."/>
            <person name="Barbash D.A."/>
            <person name="Barker D."/>
            <person name="Barsanti P."/>
            <person name="Batterham P."/>
            <person name="Batzoglou S."/>
            <person name="Begun D."/>
            <person name="Bhutkar A."/>
            <person name="Blanco E."/>
            <person name="Bosak S.A."/>
            <person name="Bradley R.K."/>
            <person name="Brand A.D."/>
            <person name="Brent M.R."/>
            <person name="Brooks A.N."/>
            <person name="Brown R.H."/>
            <person name="Butlin R.K."/>
            <person name="Caggese C."/>
            <person name="Calvi B.R."/>
            <person name="Bernardo de Carvalho A."/>
            <person name="Caspi A."/>
            <person name="Castrezana S."/>
            <person name="Celniker S.E."/>
            <person name="Chang J.L."/>
            <person name="Chapple C."/>
            <person name="Chatterji S."/>
            <person name="Chinwalla A."/>
            <person name="Civetta A."/>
            <person name="Clifton S.W."/>
            <person name="Comeron J.M."/>
            <person name="Costello J.C."/>
            <person name="Coyne J.A."/>
            <person name="Daub J."/>
            <person name="David R.G."/>
            <person name="Delcher A.L."/>
            <person name="Delehaunty K."/>
            <person name="Do C.B."/>
            <person name="Ebling H."/>
            <person name="Edwards K."/>
            <person name="Eickbush T."/>
            <person name="Evans J.D."/>
            <person name="Filipski A."/>
            <person name="Findeiss S."/>
            <person name="Freyhult E."/>
            <person name="Fulton L."/>
            <person name="Fulton R."/>
            <person name="Garcia A.C."/>
            <person name="Gardiner A."/>
            <person name="Garfield D.A."/>
            <person name="Garvin B.E."/>
            <person name="Gibson G."/>
            <person name="Gilbert D."/>
            <person name="Gnerre S."/>
            <person name="Godfrey J."/>
            <person name="Good R."/>
            <person name="Gotea V."/>
            <person name="Gravely B."/>
            <person name="Greenberg A.J."/>
            <person name="Griffiths-Jones S."/>
            <person name="Gross S."/>
            <person name="Guigo R."/>
            <person name="Gustafson E.A."/>
            <person name="Haerty W."/>
            <person name="Hahn M.W."/>
            <person name="Halligan D.L."/>
            <person name="Halpern A.L."/>
            <person name="Halter G.M."/>
            <person name="Han M.V."/>
            <person name="Heger A."/>
            <person name="Hillier L."/>
            <person name="Hinrichs A.S."/>
            <person name="Holmes I."/>
            <person name="Hoskins R.A."/>
            <person name="Hubisz M.J."/>
            <person name="Hultmark D."/>
            <person name="Huntley M.A."/>
            <person name="Jaffe D.B."/>
            <person name="Jagadeeshan S."/>
            <person name="Jeck W.R."/>
            <person name="Johnson J."/>
            <person name="Jones C.D."/>
            <person name="Jordan W.C."/>
            <person name="Karpen G.H."/>
            <person name="Kataoka E."/>
            <person name="Keightley P.D."/>
            <person name="Kheradpour P."/>
            <person name="Kirkness E.F."/>
            <person name="Koerich L.B."/>
            <person name="Kristiansen K."/>
            <person name="Kudrna D."/>
            <person name="Kulathinal R.J."/>
            <person name="Kumar S."/>
            <person name="Kwok R."/>
            <person name="Lander E."/>
            <person name="Langley C.H."/>
            <person name="Lapoint R."/>
            <person name="Lazzaro B.P."/>
            <person name="Lee S.J."/>
            <person name="Levesque L."/>
            <person name="Li R."/>
            <person name="Lin C.F."/>
            <person name="Lin M.F."/>
            <person name="Lindblad-Toh K."/>
            <person name="Llopart A."/>
            <person name="Long M."/>
            <person name="Low L."/>
            <person name="Lozovsky E."/>
            <person name="Lu J."/>
            <person name="Luo M."/>
            <person name="Machado C.A."/>
            <person name="Makalowski W."/>
            <person name="Marzo M."/>
            <person name="Matsuda M."/>
            <person name="Matzkin L."/>
            <person name="McAllister B."/>
            <person name="McBride C.S."/>
            <person name="McKernan B."/>
            <person name="McKernan K."/>
            <person name="Mendez-Lago M."/>
            <person name="Minx P."/>
            <person name="Mollenhauer M.U."/>
            <person name="Montooth K."/>
            <person name="Mount S.M."/>
            <person name="Mu X."/>
            <person name="Myers E."/>
            <person name="Negre B."/>
            <person name="Newfeld S."/>
            <person name="Nielsen R."/>
            <person name="Noor M.A."/>
            <person name="O'Grady P."/>
            <person name="Pachter L."/>
            <person name="Papaceit M."/>
            <person name="Parisi M.J."/>
            <person name="Parisi M."/>
            <person name="Parts L."/>
            <person name="Pedersen J.S."/>
            <person name="Pesole G."/>
            <person name="Phillippy A.M."/>
            <person name="Ponting C.P."/>
            <person name="Pop M."/>
            <person name="Porcelli D."/>
            <person name="Powell J.R."/>
            <person name="Prohaska S."/>
            <person name="Pruitt K."/>
            <person name="Puig M."/>
            <person name="Quesneville H."/>
            <person name="Ram K.R."/>
            <person name="Rand D."/>
            <person name="Rasmussen M.D."/>
            <person name="Reed L.K."/>
            <person name="Reenan R."/>
            <person name="Reily A."/>
            <person name="Remington K.A."/>
            <person name="Rieger T.T."/>
            <person name="Ritchie M.G."/>
            <person name="Robin C."/>
            <person name="Rogers Y.H."/>
            <person name="Rohde C."/>
            <person name="Rozas J."/>
            <person name="Rubenfield M.J."/>
            <person name="Ruiz A."/>
            <person name="Russo S."/>
            <person name="Salzberg S.L."/>
            <person name="Sanchez-Gracia A."/>
            <person name="Saranga D.J."/>
            <person name="Sato H."/>
            <person name="Schaeffer S.W."/>
            <person name="Schatz M.C."/>
            <person name="Schlenke T."/>
            <person name="Schwartz R."/>
            <person name="Segarra C."/>
            <person name="Singh R.S."/>
            <person name="Sirot L."/>
            <person name="Sirota M."/>
            <person name="Sisneros N.B."/>
            <person name="Smith C.D."/>
            <person name="Smith T.F."/>
            <person name="Spieth J."/>
            <person name="Stage D.E."/>
            <person name="Stark A."/>
            <person name="Stephan W."/>
            <person name="Strausberg R.L."/>
            <person name="Strempel S."/>
            <person name="Sturgill D."/>
            <person name="Sutton G."/>
            <person name="Sutton G.G."/>
            <person name="Tao W."/>
            <person name="Teichmann S."/>
            <person name="Tobari Y.N."/>
            <person name="Tomimura Y."/>
            <person name="Tsolas J.M."/>
            <person name="Valente V.L."/>
            <person name="Venter E."/>
            <person name="Venter J.C."/>
            <person name="Vicario S."/>
            <person name="Vieira F.G."/>
            <person name="Vilella A.J."/>
            <person name="Villasante A."/>
            <person name="Walenz B."/>
            <person name="Wang J."/>
            <person name="Wasserman M."/>
            <person name="Watts T."/>
            <person name="Wilson D."/>
            <person name="Wilson R.K."/>
            <person name="Wing R.A."/>
            <person name="Wolfner M.F."/>
            <person name="Wong A."/>
            <person name="Wong G.K."/>
            <person name="Wu C.I."/>
            <person name="Wu G."/>
            <person name="Yamamoto D."/>
            <person name="Yang H.P."/>
            <person name="Yang S.P."/>
            <person name="Yorke J.A."/>
            <person name="Yoshida K."/>
            <person name="Zdobnov E."/>
            <person name="Zhang P."/>
            <person name="Zhang Y."/>
            <person name="Zimin A.V."/>
            <person name="Baldwin J."/>
            <person name="Abdouelleil A."/>
            <person name="Abdulkadir J."/>
            <person name="Abebe A."/>
            <person name="Abera B."/>
            <person name="Abreu J."/>
            <person name="Acer S.C."/>
            <person name="Aftuck L."/>
            <person name="Alexander A."/>
            <person name="An P."/>
            <person name="Anderson E."/>
            <person name="Anderson S."/>
            <person name="Arachi H."/>
            <person name="Azer M."/>
            <person name="Bachantsang P."/>
            <person name="Barry A."/>
            <person name="Bayul T."/>
            <person name="Berlin A."/>
            <person name="Bessette D."/>
            <person name="Bloom T."/>
            <person name="Blye J."/>
            <person name="Boguslavskiy L."/>
            <person name="Bonnet C."/>
            <person name="Boukhgalter B."/>
            <person name="Bourzgui I."/>
            <person name="Brown A."/>
            <person name="Cahill P."/>
            <person name="Channer S."/>
            <person name="Cheshatsang Y."/>
            <person name="Chuda L."/>
            <person name="Citroen M."/>
            <person name="Collymore A."/>
            <person name="Cooke P."/>
            <person name="Costello M."/>
            <person name="D'Aco K."/>
            <person name="Daza R."/>
            <person name="De Haan G."/>
            <person name="DeGray S."/>
            <person name="DeMaso C."/>
            <person name="Dhargay N."/>
            <person name="Dooley K."/>
            <person name="Dooley E."/>
            <person name="Doricent M."/>
            <person name="Dorje P."/>
            <person name="Dorjee K."/>
            <person name="Dupes A."/>
            <person name="Elong R."/>
            <person name="Falk J."/>
            <person name="Farina A."/>
            <person name="Faro S."/>
            <person name="Ferguson D."/>
            <person name="Fisher S."/>
            <person name="Foley C.D."/>
            <person name="Franke A."/>
            <person name="Friedrich D."/>
            <person name="Gadbois L."/>
            <person name="Gearin G."/>
            <person name="Gearin C.R."/>
            <person name="Giannoukos G."/>
            <person name="Goode T."/>
            <person name="Graham J."/>
            <person name="Grandbois E."/>
            <person name="Grewal S."/>
            <person name="Gyaltsen K."/>
            <person name="Hafez N."/>
            <person name="Hagos B."/>
            <person name="Hall J."/>
            <person name="Henson C."/>
            <person name="Hollinger A."/>
            <person name="Honan T."/>
            <person name="Huard M.D."/>
            <person name="Hughes L."/>
            <person name="Hurhula B."/>
            <person name="Husby M.E."/>
            <person name="Kamat A."/>
            <person name="Kanga B."/>
            <person name="Kashin S."/>
            <person name="Khazanovich D."/>
            <person name="Kisner P."/>
            <person name="Lance K."/>
            <person name="Lara M."/>
            <person name="Lee W."/>
            <person name="Lennon N."/>
            <person name="Letendre F."/>
            <person name="LeVine R."/>
            <person name="Lipovsky A."/>
            <person name="Liu X."/>
            <person name="Liu J."/>
            <person name="Liu S."/>
            <person name="Lokyitsang T."/>
            <person name="Lokyitsang Y."/>
            <person name="Lubonja R."/>
            <person name="Lui A."/>
            <person name="MacDonald P."/>
            <person name="Magnisalis V."/>
            <person name="Maru K."/>
            <person name="Matthews C."/>
            <person name="McCusker W."/>
            <person name="McDonough S."/>
            <person name="Mehta T."/>
            <person name="Meldrim J."/>
            <person name="Meneus L."/>
            <person name="Mihai O."/>
            <person name="Mihalev A."/>
            <person name="Mihova T."/>
            <person name="Mittelman R."/>
            <person name="Mlenga V."/>
            <person name="Montmayeur A."/>
            <person name="Mulrain L."/>
            <person name="Navidi A."/>
            <person name="Naylor J."/>
            <person name="Negash T."/>
            <person name="Nguyen T."/>
            <person name="Nguyen N."/>
            <person name="Nicol R."/>
            <person name="Norbu C."/>
            <person name="Norbu N."/>
            <person name="Novod N."/>
            <person name="O'Neill B."/>
            <person name="Osman S."/>
            <person name="Markiewicz E."/>
            <person name="Oyono O.L."/>
            <person name="Patti C."/>
            <person name="Phunkhang P."/>
            <person name="Pierre F."/>
            <person name="Priest M."/>
            <person name="Raghuraman S."/>
            <person name="Rege F."/>
            <person name="Reyes R."/>
            <person name="Rise C."/>
            <person name="Rogov P."/>
            <person name="Ross K."/>
            <person name="Ryan E."/>
            <person name="Settipalli S."/>
            <person name="Shea T."/>
            <person name="Sherpa N."/>
            <person name="Shi L."/>
            <person name="Shih D."/>
            <person name="Sparrow T."/>
            <person name="Spaulding J."/>
            <person name="Stalker J."/>
            <person name="Stange-Thomann N."/>
            <person name="Stavropoulos S."/>
            <person name="Stone C."/>
            <person name="Strader C."/>
            <person name="Tesfaye S."/>
            <person name="Thomson T."/>
            <person name="Thoulutsang Y."/>
            <person name="Thoulutsang D."/>
            <person name="Topham K."/>
            <person name="Topping I."/>
            <person name="Tsamla T."/>
            <person name="Vassiliev H."/>
            <person name="Vo A."/>
            <person name="Wangchuk T."/>
            <person name="Wangdi T."/>
            <person name="Weiand M."/>
            <person name="Wilkinson J."/>
            <person name="Wilson A."/>
            <person name="Yadav S."/>
            <person name="Young G."/>
            <person name="Yu Q."/>
            <person name="Zembek L."/>
            <person name="Zhong D."/>
            <person name="Zimmer A."/>
            <person name="Zwirko Z."/>
            <person name="Jaffe D.B."/>
            <person name="Alvarez P."/>
            <person name="Brockman W."/>
            <person name="Butler J."/>
            <person name="Chin C."/>
            <person name="Gnerre S."/>
            <person name="Grabherr M."/>
            <person name="Kleber M."/>
            <person name="Mauceli E."/>
            <person name="MacCallum I."/>
        </authorList>
    </citation>
    <scope>NUCLEOTIDE SEQUENCE [LARGE SCALE GENOMIC DNA]</scope>
    <source>
        <strain evidence="2">Tucson 15010-1051.87</strain>
    </source>
</reference>
<evidence type="ECO:0000313" key="1">
    <source>
        <dbReference type="EMBL" id="EDW57738.2"/>
    </source>
</evidence>
<accession>B4M962</accession>
<keyword evidence="2" id="KW-1185">Reference proteome</keyword>
<gene>
    <name evidence="1" type="primary">Dvir\GJ18256</name>
    <name evidence="1" type="ORF">Dvir_GJ18256</name>
</gene>
<dbReference type="EMBL" id="CH940654">
    <property type="protein sequence ID" value="EDW57738.2"/>
    <property type="molecule type" value="Genomic_DNA"/>
</dbReference>
<dbReference type="Proteomes" id="UP000008792">
    <property type="component" value="Unassembled WGS sequence"/>
</dbReference>
<proteinExistence type="predicted"/>